<evidence type="ECO:0000256" key="7">
    <source>
        <dbReference type="ARBA" id="ARBA00022729"/>
    </source>
</evidence>
<dbReference type="GO" id="GO:0005615">
    <property type="term" value="C:extracellular space"/>
    <property type="evidence" value="ECO:0000318"/>
    <property type="project" value="GO_Central"/>
</dbReference>
<feature type="active site" description="Proton donor/acceptor" evidence="12">
    <location>
        <position position="313"/>
    </location>
</feature>
<dbReference type="Gene3D" id="3.40.630.10">
    <property type="entry name" value="Zn peptidases"/>
    <property type="match status" value="1"/>
</dbReference>
<dbReference type="Gene3D" id="2.60.40.1120">
    <property type="entry name" value="Carboxypeptidase-like, regulatory domain"/>
    <property type="match status" value="1"/>
</dbReference>
<organism evidence="14 15">
    <name type="scientific">Branchiostoma floridae</name>
    <name type="common">Florida lancelet</name>
    <name type="synonym">Amphioxus</name>
    <dbReference type="NCBI Taxonomy" id="7739"/>
    <lineage>
        <taxon>Eukaryota</taxon>
        <taxon>Metazoa</taxon>
        <taxon>Chordata</taxon>
        <taxon>Cephalochordata</taxon>
        <taxon>Leptocardii</taxon>
        <taxon>Amphioxiformes</taxon>
        <taxon>Branchiostomatidae</taxon>
        <taxon>Branchiostoma</taxon>
    </lineage>
</organism>
<dbReference type="SUPFAM" id="SSF53187">
    <property type="entry name" value="Zn-dependent exopeptidases"/>
    <property type="match status" value="1"/>
</dbReference>
<keyword evidence="14" id="KW-1185">Reference proteome</keyword>
<dbReference type="SMART" id="SM00631">
    <property type="entry name" value="Zn_pept"/>
    <property type="match status" value="1"/>
</dbReference>
<evidence type="ECO:0000256" key="8">
    <source>
        <dbReference type="ARBA" id="ARBA00022801"/>
    </source>
</evidence>
<evidence type="ECO:0000259" key="13">
    <source>
        <dbReference type="PROSITE" id="PS52035"/>
    </source>
</evidence>
<dbReference type="InterPro" id="IPR000834">
    <property type="entry name" value="Peptidase_M14"/>
</dbReference>
<evidence type="ECO:0000256" key="12">
    <source>
        <dbReference type="PROSITE-ProRule" id="PRU01379"/>
    </source>
</evidence>
<comment type="similarity">
    <text evidence="3 12">Belongs to the peptidase M14 family.</text>
</comment>
<dbReference type="AlphaFoldDB" id="A0A9J7MWN5"/>
<evidence type="ECO:0000256" key="3">
    <source>
        <dbReference type="ARBA" id="ARBA00005988"/>
    </source>
</evidence>
<protein>
    <submittedName>
        <fullName evidence="15">Carboxypeptidase N catalytic chain-like</fullName>
    </submittedName>
</protein>
<keyword evidence="11" id="KW-0325">Glycoprotein</keyword>
<accession>A0A9J7MWN5</accession>
<sequence>MTTTPHTVDRTMMPTATTDRTMMPTATTAGIPKCSEYHDYEEMTEFMEDVNKRCPAITRLYNVGQSVQGRKLWVIEISDNPGMHELGEPEFKYIANMHGNEVRGRELLLCLAEYLCEEFTAGNQRIVSLVQNTRIHLMPSMNPDGFEVADVNDEVTGRNNAQGKDLNRGFPALNKIAYAGEATGVNQDHIPIPADFNMAPTEVQAVMGWIKNPNYPFVLSANLHDGALVVNYPYDERKVANADNVDVKTPDDDLFKHLSNVYAQAHATMVGGAPAGCYNGNNGITNGAAWYSVVGGMQDFNYLHTNCFEVTLELGCPKYPPEKDLPQEWNNNRDALVSFIEKVHLGIKGMVTNKKNGQGIANARIQVNGINHDVLSATGGDYWRLLEPGMYNVTASAAGFISQTKGATVISGTNAGATILNFQLEDAP</sequence>
<dbReference type="PRINTS" id="PR00765">
    <property type="entry name" value="CRBOXYPTASEA"/>
</dbReference>
<evidence type="ECO:0000256" key="1">
    <source>
        <dbReference type="ARBA" id="ARBA00001947"/>
    </source>
</evidence>
<dbReference type="CDD" id="cd03858">
    <property type="entry name" value="M14_CP_N-E_like"/>
    <property type="match status" value="1"/>
</dbReference>
<dbReference type="GO" id="GO:0008270">
    <property type="term" value="F:zinc ion binding"/>
    <property type="evidence" value="ECO:0007669"/>
    <property type="project" value="InterPro"/>
</dbReference>
<dbReference type="GO" id="GO:0016485">
    <property type="term" value="P:protein processing"/>
    <property type="evidence" value="ECO:0000318"/>
    <property type="project" value="GO_Central"/>
</dbReference>
<dbReference type="GO" id="GO:0004181">
    <property type="term" value="F:metallocarboxypeptidase activity"/>
    <property type="evidence" value="ECO:0000318"/>
    <property type="project" value="GO_Central"/>
</dbReference>
<dbReference type="OrthoDB" id="10249045at2759"/>
<keyword evidence="4" id="KW-0964">Secreted</keyword>
<comment type="cofactor">
    <cofactor evidence="1">
        <name>Zn(2+)</name>
        <dbReference type="ChEBI" id="CHEBI:29105"/>
    </cofactor>
</comment>
<dbReference type="GeneID" id="118419334"/>
<dbReference type="GO" id="GO:0006518">
    <property type="term" value="P:peptide metabolic process"/>
    <property type="evidence" value="ECO:0000318"/>
    <property type="project" value="GO_Central"/>
</dbReference>
<dbReference type="PANTHER" id="PTHR11532:SF93">
    <property type="entry name" value="CARBOXYPEPTIDASE E"/>
    <property type="match status" value="1"/>
</dbReference>
<dbReference type="FunFam" id="3.40.630.10:FF:000013">
    <property type="entry name" value="carboxypeptidase N catalytic chain"/>
    <property type="match status" value="1"/>
</dbReference>
<keyword evidence="8" id="KW-0378">Hydrolase</keyword>
<dbReference type="Proteomes" id="UP000001554">
    <property type="component" value="Chromosome 7"/>
</dbReference>
<dbReference type="InterPro" id="IPR050753">
    <property type="entry name" value="Peptidase_M14_domain"/>
</dbReference>
<dbReference type="KEGG" id="bfo:118419334"/>
<dbReference type="Pfam" id="PF00246">
    <property type="entry name" value="Peptidase_M14"/>
    <property type="match status" value="1"/>
</dbReference>
<keyword evidence="9" id="KW-0862">Zinc</keyword>
<dbReference type="SUPFAM" id="SSF49464">
    <property type="entry name" value="Carboxypeptidase regulatory domain-like"/>
    <property type="match status" value="1"/>
</dbReference>
<reference evidence="14" key="1">
    <citation type="journal article" date="2020" name="Nat. Ecol. Evol.">
        <title>Deeply conserved synteny resolves early events in vertebrate evolution.</title>
        <authorList>
            <person name="Simakov O."/>
            <person name="Marletaz F."/>
            <person name="Yue J.X."/>
            <person name="O'Connell B."/>
            <person name="Jenkins J."/>
            <person name="Brandt A."/>
            <person name="Calef R."/>
            <person name="Tung C.H."/>
            <person name="Huang T.K."/>
            <person name="Schmutz J."/>
            <person name="Satoh N."/>
            <person name="Yu J.K."/>
            <person name="Putnam N.H."/>
            <person name="Green R.E."/>
            <person name="Rokhsar D.S."/>
        </authorList>
    </citation>
    <scope>NUCLEOTIDE SEQUENCE [LARGE SCALE GENOMIC DNA]</scope>
    <source>
        <strain evidence="14">S238N-H82</strain>
    </source>
</reference>
<dbReference type="PROSITE" id="PS52035">
    <property type="entry name" value="PEPTIDASE_M14"/>
    <property type="match status" value="1"/>
</dbReference>
<dbReference type="OMA" id="CEEYRHG"/>
<name>A0A9J7MWN5_BRAFL</name>
<evidence type="ECO:0000313" key="14">
    <source>
        <dbReference type="Proteomes" id="UP000001554"/>
    </source>
</evidence>
<evidence type="ECO:0000256" key="6">
    <source>
        <dbReference type="ARBA" id="ARBA00022723"/>
    </source>
</evidence>
<evidence type="ECO:0000256" key="5">
    <source>
        <dbReference type="ARBA" id="ARBA00022670"/>
    </source>
</evidence>
<reference evidence="15" key="2">
    <citation type="submission" date="2025-08" db="UniProtKB">
        <authorList>
            <consortium name="RefSeq"/>
        </authorList>
    </citation>
    <scope>IDENTIFICATION</scope>
    <source>
        <strain evidence="15">S238N-H82</strain>
        <tissue evidence="15">Testes</tissue>
    </source>
</reference>
<keyword evidence="5" id="KW-0645">Protease</keyword>
<evidence type="ECO:0000256" key="4">
    <source>
        <dbReference type="ARBA" id="ARBA00022525"/>
    </source>
</evidence>
<keyword evidence="7" id="KW-0732">Signal</keyword>
<keyword evidence="6" id="KW-0479">Metal-binding</keyword>
<keyword evidence="10" id="KW-0482">Metalloprotease</keyword>
<evidence type="ECO:0000256" key="11">
    <source>
        <dbReference type="ARBA" id="ARBA00023180"/>
    </source>
</evidence>
<dbReference type="RefSeq" id="XP_035681590.1">
    <property type="nucleotide sequence ID" value="XM_035825697.1"/>
</dbReference>
<feature type="domain" description="Peptidase M14" evidence="13">
    <location>
        <begin position="36"/>
        <end position="343"/>
    </location>
</feature>
<dbReference type="InterPro" id="IPR008969">
    <property type="entry name" value="CarboxyPept-like_regulatory"/>
</dbReference>
<dbReference type="Pfam" id="PF13620">
    <property type="entry name" value="CarboxypepD_reg"/>
    <property type="match status" value="1"/>
</dbReference>
<dbReference type="CDD" id="cd11308">
    <property type="entry name" value="Peptidase_M14NE-CP-C_like"/>
    <property type="match status" value="1"/>
</dbReference>
<evidence type="ECO:0000256" key="10">
    <source>
        <dbReference type="ARBA" id="ARBA00023049"/>
    </source>
</evidence>
<dbReference type="PANTHER" id="PTHR11532">
    <property type="entry name" value="PROTEASE M14 CARBOXYPEPTIDASE"/>
    <property type="match status" value="1"/>
</dbReference>
<evidence type="ECO:0000313" key="15">
    <source>
        <dbReference type="RefSeq" id="XP_035681590.1"/>
    </source>
</evidence>
<proteinExistence type="inferred from homology"/>
<evidence type="ECO:0000256" key="2">
    <source>
        <dbReference type="ARBA" id="ARBA00004613"/>
    </source>
</evidence>
<comment type="subcellular location">
    <subcellularLocation>
        <location evidence="2">Secreted</location>
    </subcellularLocation>
</comment>
<gene>
    <name evidence="15" type="primary">LOC118419334</name>
</gene>
<evidence type="ECO:0000256" key="9">
    <source>
        <dbReference type="ARBA" id="ARBA00022833"/>
    </source>
</evidence>